<evidence type="ECO:0000256" key="1">
    <source>
        <dbReference type="SAM" id="MobiDB-lite"/>
    </source>
</evidence>
<protein>
    <submittedName>
        <fullName evidence="2 3">Uncharacterized protein LOC109674609 isoform X1</fullName>
    </submittedName>
</protein>
<proteinExistence type="predicted"/>
<feature type="compositionally biased region" description="Basic and acidic residues" evidence="1">
    <location>
        <begin position="65"/>
        <end position="81"/>
    </location>
</feature>
<sequence>MVFRGAAAAARPAPSRHFAPSGEAEGVGTATAAPPRLAPLREAPSTGRTGGLALLTPRPGAFGRRKAEVGGEAGARARDGPGEDGGGYSSRHTRGPSSTKSFPEDTCLRSFPKWWNLLMRRQKKRKCFATWM</sequence>
<dbReference type="AlphaFoldDB" id="A0A8B7TP58"/>
<evidence type="ECO:0000313" key="2">
    <source>
        <dbReference type="RefSeq" id="XP_020007135.1"/>
    </source>
</evidence>
<dbReference type="RefSeq" id="XP_020007135.1">
    <property type="nucleotide sequence ID" value="XM_020151546.1"/>
</dbReference>
<gene>
    <name evidence="2 3" type="primary">LOC109674609</name>
</gene>
<name>A0A8B7TP58_CASCN</name>
<dbReference type="RefSeq" id="XP_020007136.1">
    <property type="nucleotide sequence ID" value="XM_020151547.1"/>
</dbReference>
<reference evidence="2 3" key="1">
    <citation type="submission" date="2025-04" db="UniProtKB">
        <authorList>
            <consortium name="RefSeq"/>
        </authorList>
    </citation>
    <scope>IDENTIFICATION</scope>
    <source>
        <tissue evidence="2 3">Leukocyte</tissue>
    </source>
</reference>
<accession>A0A8B7TP58</accession>
<organism evidence="2">
    <name type="scientific">Castor canadensis</name>
    <name type="common">American beaver</name>
    <dbReference type="NCBI Taxonomy" id="51338"/>
    <lineage>
        <taxon>Eukaryota</taxon>
        <taxon>Metazoa</taxon>
        <taxon>Chordata</taxon>
        <taxon>Craniata</taxon>
        <taxon>Vertebrata</taxon>
        <taxon>Euteleostomi</taxon>
        <taxon>Mammalia</taxon>
        <taxon>Eutheria</taxon>
        <taxon>Euarchontoglires</taxon>
        <taxon>Glires</taxon>
        <taxon>Rodentia</taxon>
        <taxon>Castorimorpha</taxon>
        <taxon>Castoridae</taxon>
        <taxon>Castor</taxon>
    </lineage>
</organism>
<evidence type="ECO:0000313" key="3">
    <source>
        <dbReference type="RefSeq" id="XP_020007136.1"/>
    </source>
</evidence>
<feature type="region of interest" description="Disordered" evidence="1">
    <location>
        <begin position="1"/>
        <end position="106"/>
    </location>
</feature>
<feature type="compositionally biased region" description="Low complexity" evidence="1">
    <location>
        <begin position="1"/>
        <end position="44"/>
    </location>
</feature>
<dbReference type="KEGG" id="ccan:109674609"/>